<evidence type="ECO:0000256" key="3">
    <source>
        <dbReference type="ARBA" id="ARBA00012513"/>
    </source>
</evidence>
<dbReference type="FunFam" id="1.10.510.10:FF:000768">
    <property type="entry name" value="Non-specific serine/threonine protein kinase"/>
    <property type="match status" value="1"/>
</dbReference>
<dbReference type="Gene3D" id="1.10.510.10">
    <property type="entry name" value="Transferase(Phosphotransferase) domain 1"/>
    <property type="match status" value="1"/>
</dbReference>
<evidence type="ECO:0000256" key="1">
    <source>
        <dbReference type="ARBA" id="ARBA00001946"/>
    </source>
</evidence>
<evidence type="ECO:0000256" key="7">
    <source>
        <dbReference type="ARBA" id="ARBA00022840"/>
    </source>
</evidence>
<reference evidence="12 13" key="1">
    <citation type="journal article" date="2018" name="Biotechnol. Adv.">
        <title>Improved genomic resources and new bioinformatic workflow for the carcinogenic parasite Clonorchis sinensis: Biotechnological implications.</title>
        <authorList>
            <person name="Wang D."/>
            <person name="Korhonen P.K."/>
            <person name="Gasser R.B."/>
            <person name="Young N.D."/>
        </authorList>
    </citation>
    <scope>NUCLEOTIDE SEQUENCE [LARGE SCALE GENOMIC DNA]</scope>
    <source>
        <strain evidence="12">Cs-k2</strain>
    </source>
</reference>
<evidence type="ECO:0000256" key="4">
    <source>
        <dbReference type="ARBA" id="ARBA00022679"/>
    </source>
</evidence>
<dbReference type="STRING" id="79923.A0A3R7GKK4"/>
<dbReference type="PROSITE" id="PS00107">
    <property type="entry name" value="PROTEIN_KINASE_ATP"/>
    <property type="match status" value="1"/>
</dbReference>
<dbReference type="InParanoid" id="A0A3R7GKK4"/>
<proteinExistence type="inferred from homology"/>
<dbReference type="GO" id="GO:0046872">
    <property type="term" value="F:metal ion binding"/>
    <property type="evidence" value="ECO:0007669"/>
    <property type="project" value="UniProtKB-KW"/>
</dbReference>
<dbReference type="OrthoDB" id="2914378at2759"/>
<dbReference type="Pfam" id="PF00786">
    <property type="entry name" value="PBD"/>
    <property type="match status" value="1"/>
</dbReference>
<dbReference type="Proteomes" id="UP000286415">
    <property type="component" value="Unassembled WGS sequence"/>
</dbReference>
<dbReference type="InterPro" id="IPR011009">
    <property type="entry name" value="Kinase-like_dom_sf"/>
</dbReference>
<keyword evidence="6" id="KW-0547">Nucleotide-binding</keyword>
<dbReference type="GO" id="GO:0005524">
    <property type="term" value="F:ATP binding"/>
    <property type="evidence" value="ECO:0007669"/>
    <property type="project" value="UniProtKB-UniRule"/>
</dbReference>
<accession>A0A3R7GKK4</accession>
<keyword evidence="13" id="KW-1185">Reference proteome</keyword>
<dbReference type="GO" id="GO:0004674">
    <property type="term" value="F:protein serine/threonine kinase activity"/>
    <property type="evidence" value="ECO:0007669"/>
    <property type="project" value="UniProtKB-EC"/>
</dbReference>
<dbReference type="SMART" id="SM00285">
    <property type="entry name" value="PBD"/>
    <property type="match status" value="1"/>
</dbReference>
<keyword evidence="12" id="KW-0418">Kinase</keyword>
<name>A0A3R7GKK4_CLOSI</name>
<evidence type="ECO:0000256" key="6">
    <source>
        <dbReference type="ARBA" id="ARBA00022741"/>
    </source>
</evidence>
<comment type="cofactor">
    <cofactor evidence="1">
        <name>Mg(2+)</name>
        <dbReference type="ChEBI" id="CHEBI:18420"/>
    </cofactor>
</comment>
<keyword evidence="8" id="KW-0460">Magnesium</keyword>
<reference evidence="12 13" key="2">
    <citation type="journal article" date="2021" name="Genomics">
        <title>High-quality reference genome for Clonorchis sinensis.</title>
        <authorList>
            <person name="Young N.D."/>
            <person name="Stroehlein A.J."/>
            <person name="Kinkar L."/>
            <person name="Wang T."/>
            <person name="Sohn W.M."/>
            <person name="Chang B.C.H."/>
            <person name="Kaur P."/>
            <person name="Weisz D."/>
            <person name="Dudchenko O."/>
            <person name="Aiden E.L."/>
            <person name="Korhonen P.K."/>
            <person name="Gasser R.B."/>
        </authorList>
    </citation>
    <scope>NUCLEOTIDE SEQUENCE [LARGE SCALE GENOMIC DNA]</scope>
    <source>
        <strain evidence="12">Cs-k2</strain>
    </source>
</reference>
<dbReference type="SMART" id="SM00220">
    <property type="entry name" value="S_TKc"/>
    <property type="match status" value="1"/>
</dbReference>
<evidence type="ECO:0000259" key="11">
    <source>
        <dbReference type="PROSITE" id="PS50011"/>
    </source>
</evidence>
<keyword evidence="4" id="KW-0808">Transferase</keyword>
<dbReference type="InterPro" id="IPR051931">
    <property type="entry name" value="PAK3-like"/>
</dbReference>
<evidence type="ECO:0000256" key="5">
    <source>
        <dbReference type="ARBA" id="ARBA00022723"/>
    </source>
</evidence>
<organism evidence="12 13">
    <name type="scientific">Clonorchis sinensis</name>
    <name type="common">Chinese liver fluke</name>
    <dbReference type="NCBI Taxonomy" id="79923"/>
    <lineage>
        <taxon>Eukaryota</taxon>
        <taxon>Metazoa</taxon>
        <taxon>Spiralia</taxon>
        <taxon>Lophotrochozoa</taxon>
        <taxon>Platyhelminthes</taxon>
        <taxon>Trematoda</taxon>
        <taxon>Digenea</taxon>
        <taxon>Opisthorchiida</taxon>
        <taxon>Opisthorchiata</taxon>
        <taxon>Opisthorchiidae</taxon>
        <taxon>Clonorchis</taxon>
    </lineage>
</organism>
<dbReference type="EMBL" id="NIRI02000042">
    <property type="protein sequence ID" value="KAG5449749.1"/>
    <property type="molecule type" value="Genomic_DNA"/>
</dbReference>
<dbReference type="InterPro" id="IPR008271">
    <property type="entry name" value="Ser/Thr_kinase_AS"/>
</dbReference>
<comment type="similarity">
    <text evidence="2">Belongs to the protein kinase superfamily. STE Ser/Thr protein kinase family. STE20 subfamily.</text>
</comment>
<evidence type="ECO:0000313" key="12">
    <source>
        <dbReference type="EMBL" id="KAG5449749.1"/>
    </source>
</evidence>
<comment type="caution">
    <text evidence="12">The sequence shown here is derived from an EMBL/GenBank/DDBJ whole genome shotgun (WGS) entry which is preliminary data.</text>
</comment>
<dbReference type="InterPro" id="IPR000719">
    <property type="entry name" value="Prot_kinase_dom"/>
</dbReference>
<evidence type="ECO:0000256" key="10">
    <source>
        <dbReference type="ARBA" id="ARBA00048679"/>
    </source>
</evidence>
<evidence type="ECO:0000313" key="13">
    <source>
        <dbReference type="Proteomes" id="UP000286415"/>
    </source>
</evidence>
<gene>
    <name evidence="12" type="ORF">CSKR_108263</name>
</gene>
<dbReference type="AlphaFoldDB" id="A0A3R7GKK4"/>
<dbReference type="Gene3D" id="3.30.200.20">
    <property type="entry name" value="Phosphorylase Kinase, domain 1"/>
    <property type="match status" value="1"/>
</dbReference>
<dbReference type="InterPro" id="IPR017441">
    <property type="entry name" value="Protein_kinase_ATP_BS"/>
</dbReference>
<comment type="catalytic activity">
    <reaction evidence="10">
        <text>L-seryl-[protein] + ATP = O-phospho-L-seryl-[protein] + ADP + H(+)</text>
        <dbReference type="Rhea" id="RHEA:17989"/>
        <dbReference type="Rhea" id="RHEA-COMP:9863"/>
        <dbReference type="Rhea" id="RHEA-COMP:11604"/>
        <dbReference type="ChEBI" id="CHEBI:15378"/>
        <dbReference type="ChEBI" id="CHEBI:29999"/>
        <dbReference type="ChEBI" id="CHEBI:30616"/>
        <dbReference type="ChEBI" id="CHEBI:83421"/>
        <dbReference type="ChEBI" id="CHEBI:456216"/>
        <dbReference type="EC" id="2.7.11.1"/>
    </reaction>
</comment>
<dbReference type="InterPro" id="IPR036936">
    <property type="entry name" value="CRIB_dom_sf"/>
</dbReference>
<feature type="domain" description="Protein kinase" evidence="11">
    <location>
        <begin position="305"/>
        <end position="558"/>
    </location>
</feature>
<dbReference type="InterPro" id="IPR000095">
    <property type="entry name" value="CRIB_dom"/>
</dbReference>
<dbReference type="PANTHER" id="PTHR45832:SF22">
    <property type="entry name" value="SERINE_THREONINE-PROTEIN KINASE SAMKA-RELATED"/>
    <property type="match status" value="1"/>
</dbReference>
<dbReference type="Gene3D" id="3.90.810.10">
    <property type="entry name" value="CRIB domain"/>
    <property type="match status" value="1"/>
</dbReference>
<keyword evidence="5" id="KW-0479">Metal-binding</keyword>
<evidence type="ECO:0000256" key="9">
    <source>
        <dbReference type="ARBA" id="ARBA00047899"/>
    </source>
</evidence>
<dbReference type="Pfam" id="PF00069">
    <property type="entry name" value="Pkinase"/>
    <property type="match status" value="1"/>
</dbReference>
<comment type="catalytic activity">
    <reaction evidence="9">
        <text>L-threonyl-[protein] + ATP = O-phospho-L-threonyl-[protein] + ADP + H(+)</text>
        <dbReference type="Rhea" id="RHEA:46608"/>
        <dbReference type="Rhea" id="RHEA-COMP:11060"/>
        <dbReference type="Rhea" id="RHEA-COMP:11605"/>
        <dbReference type="ChEBI" id="CHEBI:15378"/>
        <dbReference type="ChEBI" id="CHEBI:30013"/>
        <dbReference type="ChEBI" id="CHEBI:30616"/>
        <dbReference type="ChEBI" id="CHEBI:61977"/>
        <dbReference type="ChEBI" id="CHEBI:456216"/>
        <dbReference type="EC" id="2.7.11.1"/>
    </reaction>
</comment>
<dbReference type="PANTHER" id="PTHR45832">
    <property type="entry name" value="SERINE/THREONINE-PROTEIN KINASE SAMKA-RELATED-RELATED"/>
    <property type="match status" value="1"/>
</dbReference>
<dbReference type="SUPFAM" id="SSF56112">
    <property type="entry name" value="Protein kinase-like (PK-like)"/>
    <property type="match status" value="1"/>
</dbReference>
<protein>
    <recommendedName>
        <fullName evidence="3">non-specific serine/threonine protein kinase</fullName>
        <ecNumber evidence="3">2.7.11.1</ecNumber>
    </recommendedName>
</protein>
<keyword evidence="7" id="KW-0067">ATP-binding</keyword>
<dbReference type="PROSITE" id="PS50011">
    <property type="entry name" value="PROTEIN_KINASE_DOM"/>
    <property type="match status" value="1"/>
</dbReference>
<evidence type="ECO:0000256" key="2">
    <source>
        <dbReference type="ARBA" id="ARBA00008874"/>
    </source>
</evidence>
<evidence type="ECO:0000256" key="8">
    <source>
        <dbReference type="ARBA" id="ARBA00022842"/>
    </source>
</evidence>
<dbReference type="PROSITE" id="PS00108">
    <property type="entry name" value="PROTEIN_KINASE_ST"/>
    <property type="match status" value="1"/>
</dbReference>
<sequence>MVPVGFTISHPKVSPLLARSHRDVPSFPSLQCYRWHQHEIYSSKDHGSLCRNNLRLLNCCATQRNNEGRDTVRSPKPRQERSRFQSRVQTTDLPVTLAVPKMPKKGKSRRSEQVMEISGPTNVKKHMHVTFDKQTGTFFGLTEEFKKMIDSMGITVEYKAQNADRIINALNVYEESQKPKFMGMYPEMGEFDEDDEVKSGGLTPTGSRQPSKSPPRSPFHEREVVVGPKVTGVIGQLTNEMKGVALAPTKAKPSLTNNELEVPKKVPTAKPNGPVLRKRPRKMTDGEFFTALDRFITPGDPHNCYNLLEKLGSGASGTVWLASDKKTSQCVAIKVMKLDKQPNRDLIISEIDVMKELRHESIVNYLESHLIRSANELWVTMDYLDGGPLTDVVMETVMEVPIIAAVTKECVKALAYLHERNIIHRDIKSDNVILGMKGQVKLTDFGFCAQLSDRQSTRNTMVGTPYWMAPEVVNKTVQYGPKIDIWSLGIMVIEMLDGEPPYMNEQPLKAIMLIQSSGKPTPKTKVQDADLAGFLDRCLQVNPDKRSSAKDLLSHRFLQNPGPLSALKPLIEAARISLRKQ</sequence>
<dbReference type="EC" id="2.7.11.1" evidence="3"/>